<keyword evidence="2" id="KW-0808">Transferase</keyword>
<dbReference type="PANTHER" id="PTHR45036">
    <property type="entry name" value="METHYLTRANSFERASE LIKE 7B"/>
    <property type="match status" value="1"/>
</dbReference>
<dbReference type="EMBL" id="CP097320">
    <property type="protein sequence ID" value="UQX12027.1"/>
    <property type="molecule type" value="Genomic_DNA"/>
</dbReference>
<feature type="domain" description="Methyltransferase type 11" evidence="1">
    <location>
        <begin position="50"/>
        <end position="143"/>
    </location>
</feature>
<keyword evidence="2" id="KW-0489">Methyltransferase</keyword>
<protein>
    <submittedName>
        <fullName evidence="2">Class I SAM-dependent methyltransferase</fullName>
    </submittedName>
</protein>
<evidence type="ECO:0000313" key="2">
    <source>
        <dbReference type="EMBL" id="UQX12027.1"/>
    </source>
</evidence>
<evidence type="ECO:0000313" key="3">
    <source>
        <dbReference type="Proteomes" id="UP001056610"/>
    </source>
</evidence>
<dbReference type="PANTHER" id="PTHR45036:SF1">
    <property type="entry name" value="METHYLTRANSFERASE LIKE 7A"/>
    <property type="match status" value="1"/>
</dbReference>
<reference evidence="2" key="1">
    <citation type="submission" date="2022-05" db="EMBL/GenBank/DDBJ databases">
        <title>A methanotrophic Mycobacterium dominates a cave microbial ecosystem.</title>
        <authorList>
            <person name="Van Spanning R.J.M."/>
            <person name="Guan Q."/>
            <person name="Melkonian C."/>
            <person name="Gallant J."/>
            <person name="Polerecky L."/>
            <person name="Flot J.-F."/>
            <person name="Brandt B.W."/>
            <person name="Braster M."/>
            <person name="Iturbe Espinoza P."/>
            <person name="Aerts J."/>
            <person name="Meima-Franke M."/>
            <person name="Piersma S.R."/>
            <person name="Bunduc C."/>
            <person name="Ummels R."/>
            <person name="Pain A."/>
            <person name="Fleming E.J."/>
            <person name="van der Wel N."/>
            <person name="Gherman V.D."/>
            <person name="Sarbu S.M."/>
            <person name="Bodelier P.L.E."/>
            <person name="Bitter W."/>
        </authorList>
    </citation>
    <scope>NUCLEOTIDE SEQUENCE</scope>
    <source>
        <strain evidence="2">Sulfur Cave</strain>
    </source>
</reference>
<dbReference type="Gene3D" id="3.40.50.150">
    <property type="entry name" value="Vaccinia Virus protein VP39"/>
    <property type="match status" value="1"/>
</dbReference>
<keyword evidence="3" id="KW-1185">Reference proteome</keyword>
<dbReference type="InterPro" id="IPR029063">
    <property type="entry name" value="SAM-dependent_MTases_sf"/>
</dbReference>
<dbReference type="SUPFAM" id="SSF53335">
    <property type="entry name" value="S-adenosyl-L-methionine-dependent methyltransferases"/>
    <property type="match status" value="1"/>
</dbReference>
<evidence type="ECO:0000259" key="1">
    <source>
        <dbReference type="Pfam" id="PF08241"/>
    </source>
</evidence>
<proteinExistence type="predicted"/>
<accession>A0ABY4QLX6</accession>
<organism evidence="2 3">
    <name type="scientific">Candidatus Mycobacterium methanotrophicum</name>
    <dbReference type="NCBI Taxonomy" id="2943498"/>
    <lineage>
        <taxon>Bacteria</taxon>
        <taxon>Bacillati</taxon>
        <taxon>Actinomycetota</taxon>
        <taxon>Actinomycetes</taxon>
        <taxon>Mycobacteriales</taxon>
        <taxon>Mycobacteriaceae</taxon>
        <taxon>Mycobacterium</taxon>
    </lineage>
</organism>
<dbReference type="InterPro" id="IPR013216">
    <property type="entry name" value="Methyltransf_11"/>
</dbReference>
<dbReference type="Pfam" id="PF08241">
    <property type="entry name" value="Methyltransf_11"/>
    <property type="match status" value="1"/>
</dbReference>
<dbReference type="GO" id="GO:0016491">
    <property type="term" value="F:oxidoreductase activity"/>
    <property type="evidence" value="ECO:0007669"/>
    <property type="project" value="UniProtKB-KW"/>
</dbReference>
<keyword evidence="2" id="KW-0560">Oxidoreductase</keyword>
<dbReference type="Proteomes" id="UP001056610">
    <property type="component" value="Chromosome"/>
</dbReference>
<sequence>MVGADVSDLAQFQHPRFARMYERISAESERRGTAEHRDRLLSGLAGRVIEVGAGNGMNFGHYPDTVTEVVAVEPDDHLRCLAEQAAARAEVPVRVMAGHATALPVAAASFDAAVASLVLCSVSDVSAALAELRRALKPDGELRFFEHVRSDKPWFVLLQDTITPLWSRVGGGCHPNRDTAAAVSAAGFDIDELDRFSFAPLRFFPSHAHVLGRARPRPTTQ</sequence>
<dbReference type="GO" id="GO:0032259">
    <property type="term" value="P:methylation"/>
    <property type="evidence" value="ECO:0007669"/>
    <property type="project" value="UniProtKB-KW"/>
</dbReference>
<gene>
    <name evidence="2" type="ORF">M5I08_06690</name>
</gene>
<dbReference type="InterPro" id="IPR052356">
    <property type="entry name" value="Thiol_S-MT"/>
</dbReference>
<dbReference type="GO" id="GO:0008168">
    <property type="term" value="F:methyltransferase activity"/>
    <property type="evidence" value="ECO:0007669"/>
    <property type="project" value="UniProtKB-KW"/>
</dbReference>
<name>A0ABY4QLX6_9MYCO</name>